<dbReference type="CDD" id="cd06222">
    <property type="entry name" value="RNase_H_like"/>
    <property type="match status" value="1"/>
</dbReference>
<accession>A0A803P9B9</accession>
<evidence type="ECO:0000313" key="3">
    <source>
        <dbReference type="Proteomes" id="UP000596661"/>
    </source>
</evidence>
<sequence>MSHCDPLPAEIYAVCTSAAAAKDLGYKNVVFQCDSLNVVATLKSTSPEIHNLHYNIQDLVQRFSSMAANLNLWEIIWTPRSCNRVAHLVAQWANRNNKFWVIDLASFDDSLQLVNADGHVVV</sequence>
<evidence type="ECO:0000259" key="1">
    <source>
        <dbReference type="Pfam" id="PF13456"/>
    </source>
</evidence>
<dbReference type="Pfam" id="PF13456">
    <property type="entry name" value="RVT_3"/>
    <property type="match status" value="1"/>
</dbReference>
<dbReference type="GO" id="GO:0004523">
    <property type="term" value="F:RNA-DNA hybrid ribonuclease activity"/>
    <property type="evidence" value="ECO:0007669"/>
    <property type="project" value="InterPro"/>
</dbReference>
<dbReference type="GO" id="GO:0003676">
    <property type="term" value="F:nucleic acid binding"/>
    <property type="evidence" value="ECO:0007669"/>
    <property type="project" value="InterPro"/>
</dbReference>
<dbReference type="PANTHER" id="PTHR47723">
    <property type="entry name" value="OS05G0353850 PROTEIN"/>
    <property type="match status" value="1"/>
</dbReference>
<dbReference type="PANTHER" id="PTHR47723:SF19">
    <property type="entry name" value="POLYNUCLEOTIDYL TRANSFERASE, RIBONUCLEASE H-LIKE SUPERFAMILY PROTEIN"/>
    <property type="match status" value="1"/>
</dbReference>
<dbReference type="InterPro" id="IPR036397">
    <property type="entry name" value="RNaseH_sf"/>
</dbReference>
<dbReference type="SUPFAM" id="SSF53098">
    <property type="entry name" value="Ribonuclease H-like"/>
    <property type="match status" value="1"/>
</dbReference>
<reference evidence="2" key="1">
    <citation type="submission" date="2018-11" db="EMBL/GenBank/DDBJ databases">
        <authorList>
            <person name="Grassa J C."/>
        </authorList>
    </citation>
    <scope>NUCLEOTIDE SEQUENCE [LARGE SCALE GENOMIC DNA]</scope>
</reference>
<dbReference type="InterPro" id="IPR053151">
    <property type="entry name" value="RNase_H-like"/>
</dbReference>
<dbReference type="InterPro" id="IPR044730">
    <property type="entry name" value="RNase_H-like_dom_plant"/>
</dbReference>
<dbReference type="Proteomes" id="UP000596661">
    <property type="component" value="Chromosome 3"/>
</dbReference>
<organism evidence="2 3">
    <name type="scientific">Cannabis sativa</name>
    <name type="common">Hemp</name>
    <name type="synonym">Marijuana</name>
    <dbReference type="NCBI Taxonomy" id="3483"/>
    <lineage>
        <taxon>Eukaryota</taxon>
        <taxon>Viridiplantae</taxon>
        <taxon>Streptophyta</taxon>
        <taxon>Embryophyta</taxon>
        <taxon>Tracheophyta</taxon>
        <taxon>Spermatophyta</taxon>
        <taxon>Magnoliopsida</taxon>
        <taxon>eudicotyledons</taxon>
        <taxon>Gunneridae</taxon>
        <taxon>Pentapetalae</taxon>
        <taxon>rosids</taxon>
        <taxon>fabids</taxon>
        <taxon>Rosales</taxon>
        <taxon>Cannabaceae</taxon>
        <taxon>Cannabis</taxon>
    </lineage>
</organism>
<keyword evidence="3" id="KW-1185">Reference proteome</keyword>
<dbReference type="AlphaFoldDB" id="A0A803P9B9"/>
<dbReference type="Gene3D" id="3.30.420.10">
    <property type="entry name" value="Ribonuclease H-like superfamily/Ribonuclease H"/>
    <property type="match status" value="1"/>
</dbReference>
<proteinExistence type="predicted"/>
<name>A0A803P9B9_CANSA</name>
<evidence type="ECO:0000313" key="2">
    <source>
        <dbReference type="EnsemblPlants" id="cds.evm.model.03.511"/>
    </source>
</evidence>
<dbReference type="InterPro" id="IPR012337">
    <property type="entry name" value="RNaseH-like_sf"/>
</dbReference>
<feature type="domain" description="RNase H type-1" evidence="1">
    <location>
        <begin position="5"/>
        <end position="93"/>
    </location>
</feature>
<dbReference type="EnsemblPlants" id="evm.model.03.511">
    <property type="protein sequence ID" value="cds.evm.model.03.511"/>
    <property type="gene ID" value="evm.TU.03.511"/>
</dbReference>
<dbReference type="EMBL" id="UZAU01000261">
    <property type="status" value="NOT_ANNOTATED_CDS"/>
    <property type="molecule type" value="Genomic_DNA"/>
</dbReference>
<dbReference type="InterPro" id="IPR002156">
    <property type="entry name" value="RNaseH_domain"/>
</dbReference>
<reference evidence="2" key="2">
    <citation type="submission" date="2021-03" db="UniProtKB">
        <authorList>
            <consortium name="EnsemblPlants"/>
        </authorList>
    </citation>
    <scope>IDENTIFICATION</scope>
</reference>
<dbReference type="Gramene" id="evm.model.03.511">
    <property type="protein sequence ID" value="cds.evm.model.03.511"/>
    <property type="gene ID" value="evm.TU.03.511"/>
</dbReference>
<protein>
    <recommendedName>
        <fullName evidence="1">RNase H type-1 domain-containing protein</fullName>
    </recommendedName>
</protein>